<accession>Q9WV20</accession>
<organism evidence="1">
    <name type="scientific">Rattus norvegicus</name>
    <name type="common">Rat</name>
    <dbReference type="NCBI Taxonomy" id="10116"/>
    <lineage>
        <taxon>Eukaryota</taxon>
        <taxon>Metazoa</taxon>
        <taxon>Chordata</taxon>
        <taxon>Craniata</taxon>
        <taxon>Vertebrata</taxon>
        <taxon>Euteleostomi</taxon>
        <taxon>Mammalia</taxon>
        <taxon>Eutheria</taxon>
        <taxon>Euarchontoglires</taxon>
        <taxon>Glires</taxon>
        <taxon>Rodentia</taxon>
        <taxon>Myomorpha</taxon>
        <taxon>Muroidea</taxon>
        <taxon>Muridae</taxon>
        <taxon>Murinae</taxon>
        <taxon>Rattus</taxon>
    </lineage>
</organism>
<protein>
    <submittedName>
        <fullName evidence="1">Protein tyrosine phosphatase epsilon</fullName>
    </submittedName>
</protein>
<gene>
    <name evidence="1" type="primary">PTPepsilon</name>
</gene>
<dbReference type="AlphaFoldDB" id="Q9WV20"/>
<proteinExistence type="predicted"/>
<feature type="non-terminal residue" evidence="1">
    <location>
        <position position="1"/>
    </location>
</feature>
<name>Q9WV20_RAT</name>
<reference evidence="1" key="1">
    <citation type="journal article" date="1999" name="Eur. J. Biochem.">
        <title>Distinct promoters control transmembrane and cytosolic protein tyrosine phosphatase epsilon expression during macrophage differentiation.</title>
        <authorList>
            <person name="Tanuma N."/>
            <person name="Nakamura K."/>
            <person name="Kikuchi K."/>
        </authorList>
    </citation>
    <scope>NUCLEOTIDE SEQUENCE</scope>
</reference>
<feature type="non-terminal residue" evidence="1">
    <location>
        <position position="85"/>
    </location>
</feature>
<dbReference type="EMBL" id="D89373">
    <property type="protein sequence ID" value="BAA78711.1"/>
    <property type="molecule type" value="Genomic_DNA"/>
</dbReference>
<sequence>SSGPWHVPAAAYLAAAASAPPPVPPCSLLLQVPNSSDTAGQACAVHSSAMSSRKNFSRLTWFRKQRKAVVNSNDKKMPNGILEEQ</sequence>
<evidence type="ECO:0000313" key="1">
    <source>
        <dbReference type="EMBL" id="BAA78711.1"/>
    </source>
</evidence>